<dbReference type="PANTHER" id="PTHR36933">
    <property type="entry name" value="SLL0788 PROTEIN"/>
    <property type="match status" value="1"/>
</dbReference>
<keyword evidence="2" id="KW-0472">Membrane</keyword>
<evidence type="ECO:0000256" key="2">
    <source>
        <dbReference type="SAM" id="Phobius"/>
    </source>
</evidence>
<dbReference type="PANTHER" id="PTHR36933:SF1">
    <property type="entry name" value="SLL0788 PROTEIN"/>
    <property type="match status" value="1"/>
</dbReference>
<dbReference type="Gene3D" id="1.20.1260.10">
    <property type="match status" value="1"/>
</dbReference>
<evidence type="ECO:0000259" key="3">
    <source>
        <dbReference type="Pfam" id="PF03713"/>
    </source>
</evidence>
<dbReference type="InterPro" id="IPR012347">
    <property type="entry name" value="Ferritin-like"/>
</dbReference>
<evidence type="ECO:0000313" key="4">
    <source>
        <dbReference type="EMBL" id="GAA2427592.1"/>
    </source>
</evidence>
<evidence type="ECO:0000256" key="1">
    <source>
        <dbReference type="SAM" id="MobiDB-lite"/>
    </source>
</evidence>
<dbReference type="InterPro" id="IPR005183">
    <property type="entry name" value="DUF305_CopM-like"/>
</dbReference>
<keyword evidence="2" id="KW-1133">Transmembrane helix</keyword>
<gene>
    <name evidence="4" type="ORF">GCM10010255_82710</name>
</gene>
<sequence length="148" mass="16130">MRCAVTWPERAATGNEGPAVQWIVRLSMPRRRAERRGLRLWHVWIVLPLAFVTAISIAVSGMAFDSAFMEVMIKHHEGAVAMAKTGKTEGAFPGAKKMAGAIITSQTAEITRMNGLLARADHSGSGGRRGPDTPPLPVTLHHLHRYTP</sequence>
<evidence type="ECO:0000313" key="5">
    <source>
        <dbReference type="Proteomes" id="UP001499986"/>
    </source>
</evidence>
<feature type="transmembrane region" description="Helical" evidence="2">
    <location>
        <begin position="40"/>
        <end position="64"/>
    </location>
</feature>
<reference evidence="5" key="1">
    <citation type="journal article" date="2019" name="Int. J. Syst. Evol. Microbiol.">
        <title>The Global Catalogue of Microorganisms (GCM) 10K type strain sequencing project: providing services to taxonomists for standard genome sequencing and annotation.</title>
        <authorList>
            <consortium name="The Broad Institute Genomics Platform"/>
            <consortium name="The Broad Institute Genome Sequencing Center for Infectious Disease"/>
            <person name="Wu L."/>
            <person name="Ma J."/>
        </authorList>
    </citation>
    <scope>NUCLEOTIDE SEQUENCE [LARGE SCALE GENOMIC DNA]</scope>
    <source>
        <strain evidence="5">JCM 4358</strain>
    </source>
</reference>
<dbReference type="Pfam" id="PF03713">
    <property type="entry name" value="DUF305"/>
    <property type="match status" value="1"/>
</dbReference>
<keyword evidence="2" id="KW-0812">Transmembrane</keyword>
<feature type="region of interest" description="Disordered" evidence="1">
    <location>
        <begin position="119"/>
        <end position="148"/>
    </location>
</feature>
<accession>A0ABP5WHH7</accession>
<proteinExistence type="predicted"/>
<dbReference type="Proteomes" id="UP001499986">
    <property type="component" value="Unassembled WGS sequence"/>
</dbReference>
<protein>
    <recommendedName>
        <fullName evidence="3">DUF305 domain-containing protein</fullName>
    </recommendedName>
</protein>
<dbReference type="EMBL" id="BAAASE010000019">
    <property type="protein sequence ID" value="GAA2427592.1"/>
    <property type="molecule type" value="Genomic_DNA"/>
</dbReference>
<comment type="caution">
    <text evidence="4">The sequence shown here is derived from an EMBL/GenBank/DDBJ whole genome shotgun (WGS) entry which is preliminary data.</text>
</comment>
<feature type="domain" description="DUF305" evidence="3">
    <location>
        <begin position="58"/>
        <end position="117"/>
    </location>
</feature>
<name>A0ABP5WHH7_9ACTN</name>
<keyword evidence="5" id="KW-1185">Reference proteome</keyword>
<organism evidence="4 5">
    <name type="scientific">Streptomyces coeruleofuscus</name>
    <dbReference type="NCBI Taxonomy" id="66879"/>
    <lineage>
        <taxon>Bacteria</taxon>
        <taxon>Bacillati</taxon>
        <taxon>Actinomycetota</taxon>
        <taxon>Actinomycetes</taxon>
        <taxon>Kitasatosporales</taxon>
        <taxon>Streptomycetaceae</taxon>
        <taxon>Streptomyces</taxon>
    </lineage>
</organism>